<gene>
    <name evidence="1" type="ORF">ACCI51_08315</name>
</gene>
<dbReference type="RefSeq" id="WP_143732312.1">
    <property type="nucleotide sequence ID" value="NZ_JBGMEL010000007.1"/>
</dbReference>
<proteinExistence type="predicted"/>
<protein>
    <submittedName>
        <fullName evidence="1">Uncharacterized protein</fullName>
    </submittedName>
</protein>
<name>A0ABV4NMJ1_9GAMM</name>
<comment type="caution">
    <text evidence="1">The sequence shown here is derived from an EMBL/GenBank/DDBJ whole genome shotgun (WGS) entry which is preliminary data.</text>
</comment>
<dbReference type="EMBL" id="JBGMEL010000007">
    <property type="protein sequence ID" value="MFA0790550.1"/>
    <property type="molecule type" value="Genomic_DNA"/>
</dbReference>
<keyword evidence="2" id="KW-1185">Reference proteome</keyword>
<organism evidence="1 2">
    <name type="scientific">Microbulbifer echini</name>
    <dbReference type="NCBI Taxonomy" id="1529067"/>
    <lineage>
        <taxon>Bacteria</taxon>
        <taxon>Pseudomonadati</taxon>
        <taxon>Pseudomonadota</taxon>
        <taxon>Gammaproteobacteria</taxon>
        <taxon>Cellvibrionales</taxon>
        <taxon>Microbulbiferaceae</taxon>
        <taxon>Microbulbifer</taxon>
    </lineage>
</organism>
<sequence length="76" mass="8225">MSDSKLTKEQAFLAMYAFLDEYYQATKSDDVGGLLGSMSLLSDGGSADPAVQKEWEEAIQKVMDGSVNAQLSIKNT</sequence>
<reference evidence="1 2" key="1">
    <citation type="submission" date="2024-08" db="EMBL/GenBank/DDBJ databases">
        <authorList>
            <person name="Ishaq N."/>
        </authorList>
    </citation>
    <scope>NUCLEOTIDE SEQUENCE [LARGE SCALE GENOMIC DNA]</scope>
    <source>
        <strain evidence="1 2">JCM 30400</strain>
    </source>
</reference>
<evidence type="ECO:0000313" key="2">
    <source>
        <dbReference type="Proteomes" id="UP001569414"/>
    </source>
</evidence>
<evidence type="ECO:0000313" key="1">
    <source>
        <dbReference type="EMBL" id="MFA0790550.1"/>
    </source>
</evidence>
<accession>A0ABV4NMJ1</accession>
<dbReference type="Proteomes" id="UP001569414">
    <property type="component" value="Unassembled WGS sequence"/>
</dbReference>